<accession>A0ABD2ZM23</accession>
<dbReference type="AlphaFoldDB" id="A0ABD2ZM23"/>
<organism evidence="2 3">
    <name type="scientific">Cinchona calisaya</name>
    <dbReference type="NCBI Taxonomy" id="153742"/>
    <lineage>
        <taxon>Eukaryota</taxon>
        <taxon>Viridiplantae</taxon>
        <taxon>Streptophyta</taxon>
        <taxon>Embryophyta</taxon>
        <taxon>Tracheophyta</taxon>
        <taxon>Spermatophyta</taxon>
        <taxon>Magnoliopsida</taxon>
        <taxon>eudicotyledons</taxon>
        <taxon>Gunneridae</taxon>
        <taxon>Pentapetalae</taxon>
        <taxon>asterids</taxon>
        <taxon>lamiids</taxon>
        <taxon>Gentianales</taxon>
        <taxon>Rubiaceae</taxon>
        <taxon>Cinchonoideae</taxon>
        <taxon>Cinchoneae</taxon>
        <taxon>Cinchona</taxon>
    </lineage>
</organism>
<feature type="region of interest" description="Disordered" evidence="1">
    <location>
        <begin position="83"/>
        <end position="103"/>
    </location>
</feature>
<protein>
    <submittedName>
        <fullName evidence="2">Uncharacterized protein</fullName>
    </submittedName>
</protein>
<evidence type="ECO:0000313" key="2">
    <source>
        <dbReference type="EMBL" id="KAL3520314.1"/>
    </source>
</evidence>
<reference evidence="2 3" key="1">
    <citation type="submission" date="2024-11" db="EMBL/GenBank/DDBJ databases">
        <title>A near-complete genome assembly of Cinchona calisaya.</title>
        <authorList>
            <person name="Lian D.C."/>
            <person name="Zhao X.W."/>
            <person name="Wei L."/>
        </authorList>
    </citation>
    <scope>NUCLEOTIDE SEQUENCE [LARGE SCALE GENOMIC DNA]</scope>
    <source>
        <tissue evidence="2">Nenye</tissue>
    </source>
</reference>
<gene>
    <name evidence="2" type="ORF">ACH5RR_018463</name>
</gene>
<name>A0ABD2ZM23_9GENT</name>
<evidence type="ECO:0000256" key="1">
    <source>
        <dbReference type="SAM" id="MobiDB-lite"/>
    </source>
</evidence>
<evidence type="ECO:0000313" key="3">
    <source>
        <dbReference type="Proteomes" id="UP001630127"/>
    </source>
</evidence>
<sequence>MGDRHRQLSNSLGCCCVIEGGFEKAKGLRVWKSREGNKREWGGFEKRIEKRGFAERRKLPFQTDKNEKIQGELRRDLKLKRRGRRRRELGEMKGGYSGKKNKR</sequence>
<keyword evidence="3" id="KW-1185">Reference proteome</keyword>
<dbReference type="EMBL" id="JBJUIK010000008">
    <property type="protein sequence ID" value="KAL3520314.1"/>
    <property type="molecule type" value="Genomic_DNA"/>
</dbReference>
<proteinExistence type="predicted"/>
<comment type="caution">
    <text evidence="2">The sequence shown here is derived from an EMBL/GenBank/DDBJ whole genome shotgun (WGS) entry which is preliminary data.</text>
</comment>
<dbReference type="Proteomes" id="UP001630127">
    <property type="component" value="Unassembled WGS sequence"/>
</dbReference>